<comment type="catalytic activity">
    <reaction evidence="25">
        <text>prostaglandin H2 = (12S)-hydroxy-(5Z,8E,10E)-heptadecatrienoate + malonaldehyde</text>
        <dbReference type="Rhea" id="RHEA:48644"/>
        <dbReference type="ChEBI" id="CHEBI:57405"/>
        <dbReference type="ChEBI" id="CHEBI:90694"/>
        <dbReference type="ChEBI" id="CHEBI:566274"/>
    </reaction>
</comment>
<evidence type="ECO:0000256" key="32">
    <source>
        <dbReference type="SAM" id="Phobius"/>
    </source>
</evidence>
<evidence type="ECO:0000256" key="5">
    <source>
        <dbReference type="ARBA" id="ARBA00004477"/>
    </source>
</evidence>
<dbReference type="GO" id="GO:0004796">
    <property type="term" value="F:thromboxane-A synthase activity"/>
    <property type="evidence" value="ECO:0007669"/>
    <property type="project" value="UniProtKB-EC"/>
</dbReference>
<proteinExistence type="inferred from homology"/>
<reference evidence="33 34" key="1">
    <citation type="submission" date="2024-05" db="EMBL/GenBank/DDBJ databases">
        <authorList>
            <person name="Wallberg A."/>
        </authorList>
    </citation>
    <scope>NUCLEOTIDE SEQUENCE [LARGE SCALE GENOMIC DNA]</scope>
</reference>
<feature type="compositionally biased region" description="Basic and acidic residues" evidence="31">
    <location>
        <begin position="10"/>
        <end position="20"/>
    </location>
</feature>
<dbReference type="InterPro" id="IPR050705">
    <property type="entry name" value="Cytochrome_P450_3A"/>
</dbReference>
<feature type="transmembrane region" description="Helical" evidence="32">
    <location>
        <begin position="254"/>
        <end position="275"/>
    </location>
</feature>
<evidence type="ECO:0000256" key="20">
    <source>
        <dbReference type="ARBA" id="ARBA00023098"/>
    </source>
</evidence>
<evidence type="ECO:0000256" key="27">
    <source>
        <dbReference type="ARBA" id="ARBA00038872"/>
    </source>
</evidence>
<accession>A0AAV2Q8A3</accession>
<evidence type="ECO:0000256" key="24">
    <source>
        <dbReference type="ARBA" id="ARBA00036380"/>
    </source>
</evidence>
<keyword evidence="13" id="KW-0256">Endoplasmic reticulum</keyword>
<keyword evidence="20" id="KW-0443">Lipid metabolism</keyword>
<evidence type="ECO:0000256" key="6">
    <source>
        <dbReference type="ARBA" id="ARBA00010617"/>
    </source>
</evidence>
<evidence type="ECO:0000256" key="7">
    <source>
        <dbReference type="ARBA" id="ARBA00011245"/>
    </source>
</evidence>
<evidence type="ECO:0000256" key="11">
    <source>
        <dbReference type="ARBA" id="ARBA00022692"/>
    </source>
</evidence>
<dbReference type="GO" id="GO:0016705">
    <property type="term" value="F:oxidoreductase activity, acting on paired donors, with incorporation or reduction of molecular oxygen"/>
    <property type="evidence" value="ECO:0007669"/>
    <property type="project" value="InterPro"/>
</dbReference>
<evidence type="ECO:0000256" key="2">
    <source>
        <dbReference type="ARBA" id="ARBA00001971"/>
    </source>
</evidence>
<keyword evidence="15" id="KW-0492">Microsome</keyword>
<keyword evidence="17" id="KW-0560">Oxidoreductase</keyword>
<organism evidence="33 34">
    <name type="scientific">Meganyctiphanes norvegica</name>
    <name type="common">Northern krill</name>
    <name type="synonym">Thysanopoda norvegica</name>
    <dbReference type="NCBI Taxonomy" id="48144"/>
    <lineage>
        <taxon>Eukaryota</taxon>
        <taxon>Metazoa</taxon>
        <taxon>Ecdysozoa</taxon>
        <taxon>Arthropoda</taxon>
        <taxon>Crustacea</taxon>
        <taxon>Multicrustacea</taxon>
        <taxon>Malacostraca</taxon>
        <taxon>Eumalacostraca</taxon>
        <taxon>Eucarida</taxon>
        <taxon>Euphausiacea</taxon>
        <taxon>Euphausiidae</taxon>
        <taxon>Meganyctiphanes</taxon>
    </lineage>
</organism>
<dbReference type="SUPFAM" id="SSF48264">
    <property type="entry name" value="Cytochrome P450"/>
    <property type="match status" value="1"/>
</dbReference>
<dbReference type="GO" id="GO:0001516">
    <property type="term" value="P:prostaglandin biosynthetic process"/>
    <property type="evidence" value="ECO:0007669"/>
    <property type="project" value="UniProtKB-KW"/>
</dbReference>
<evidence type="ECO:0000256" key="10">
    <source>
        <dbReference type="ARBA" id="ARBA00022617"/>
    </source>
</evidence>
<dbReference type="InterPro" id="IPR002401">
    <property type="entry name" value="Cyt_P450_E_grp-I"/>
</dbReference>
<evidence type="ECO:0000256" key="13">
    <source>
        <dbReference type="ARBA" id="ARBA00022824"/>
    </source>
</evidence>
<keyword evidence="11 32" id="KW-0812">Transmembrane</keyword>
<keyword evidence="14" id="KW-0276">Fatty acid metabolism</keyword>
<evidence type="ECO:0000256" key="26">
    <source>
        <dbReference type="ARBA" id="ARBA00036475"/>
    </source>
</evidence>
<comment type="subunit">
    <text evidence="7">Monomer.</text>
</comment>
<sequence>MSSHQHLHNGPRDVDARSPDDLEGRSWPGPVYLVTWMLDQVTAHTGLLMLLGIVLYIIHWVKHRRQQQSVFQKLGIPFVPPNLITGSQDLFRKYLAIDIFDEWISKYGKVFGYYVGWSPTLVVADLDLVQQILIKDFVHFANRPKLVIDAQPVVDTVVGLRDQRWKDVRSILAPTFSMLKMKHMTGIMNGKVDELLRVINERATTGQPIEWYSTFQGLTLDVISECALAIKSDCQQEQNKNELFRAVRGFLKNALNPAILMALYFPSFAKILSIISNKFALSGRMTEIVVQNLKKVIAIRRNDLNVKTVDVLQLMMDSTETPMANGISSKESPTANGLTSSIKTRKLLTDKELIANIWIFLLGGFETTADALTYTTYLLALHPQIQERLYNEVAQVTGGSDQSLTYEEVSKMTYLEQVFNESLRLYPPVVTFVIREARQDVHVGNLFIPKDMSIIIPIWQIHRDPEHWPNPETFDPERYWPGAPAVSRKPERYLGSNSVDNKSLHQTERNLASTAFELLGYEISPCPYAAQVKSLLAPMMPLNP</sequence>
<evidence type="ECO:0000313" key="33">
    <source>
        <dbReference type="EMBL" id="CAL4073249.1"/>
    </source>
</evidence>
<evidence type="ECO:0000256" key="29">
    <source>
        <dbReference type="ARBA" id="ARBA00042726"/>
    </source>
</evidence>
<dbReference type="GO" id="GO:0005789">
    <property type="term" value="C:endoplasmic reticulum membrane"/>
    <property type="evidence" value="ECO:0007669"/>
    <property type="project" value="UniProtKB-SubCell"/>
</dbReference>
<evidence type="ECO:0000256" key="22">
    <source>
        <dbReference type="ARBA" id="ARBA00023235"/>
    </source>
</evidence>
<evidence type="ECO:0000256" key="30">
    <source>
        <dbReference type="ARBA" id="ARBA00054825"/>
    </source>
</evidence>
<gene>
    <name evidence="33" type="ORF">MNOR_LOCUS9068</name>
</gene>
<evidence type="ECO:0000256" key="23">
    <source>
        <dbReference type="ARBA" id="ARBA00023239"/>
    </source>
</evidence>
<keyword evidence="9" id="KW-0275">Fatty acid biosynthesis</keyword>
<keyword evidence="9" id="KW-0643">Prostaglandin biosynthesis</keyword>
<evidence type="ECO:0000256" key="9">
    <source>
        <dbReference type="ARBA" id="ARBA00022585"/>
    </source>
</evidence>
<dbReference type="FunFam" id="1.10.630.10:FF:000182">
    <property type="entry name" value="Cytochrome P450 3A4"/>
    <property type="match status" value="1"/>
</dbReference>
<dbReference type="PRINTS" id="PR00463">
    <property type="entry name" value="EP450I"/>
</dbReference>
<feature type="region of interest" description="Disordered" evidence="31">
    <location>
        <begin position="1"/>
        <end position="20"/>
    </location>
</feature>
<comment type="catalytic activity">
    <reaction evidence="24">
        <text>(15S)-hydroperoxy-(5Z,8Z,11Z,13E)-eicosatetraenoate + AH2 = (15S)-hydroxy-(5Z,8Z,11Z,13E)-eicosatetraenoate + A + H2O</text>
        <dbReference type="Rhea" id="RHEA:48856"/>
        <dbReference type="ChEBI" id="CHEBI:13193"/>
        <dbReference type="ChEBI" id="CHEBI:15377"/>
        <dbReference type="ChEBI" id="CHEBI:17499"/>
        <dbReference type="ChEBI" id="CHEBI:57409"/>
        <dbReference type="ChEBI" id="CHEBI:57446"/>
    </reaction>
    <physiologicalReaction direction="left-to-right" evidence="24">
        <dbReference type="Rhea" id="RHEA:48857"/>
    </physiologicalReaction>
</comment>
<evidence type="ECO:0000256" key="8">
    <source>
        <dbReference type="ARBA" id="ARBA00022501"/>
    </source>
</evidence>
<dbReference type="GO" id="GO:0005506">
    <property type="term" value="F:iron ion binding"/>
    <property type="evidence" value="ECO:0007669"/>
    <property type="project" value="InterPro"/>
</dbReference>
<comment type="cofactor">
    <cofactor evidence="2">
        <name>heme</name>
        <dbReference type="ChEBI" id="CHEBI:30413"/>
    </cofactor>
</comment>
<dbReference type="EMBL" id="CAXKWB010004305">
    <property type="protein sequence ID" value="CAL4073249.1"/>
    <property type="molecule type" value="Genomic_DNA"/>
</dbReference>
<evidence type="ECO:0000256" key="12">
    <source>
        <dbReference type="ARBA" id="ARBA00022723"/>
    </source>
</evidence>
<keyword evidence="18" id="KW-0408">Iron</keyword>
<keyword evidence="23" id="KW-0456">Lyase</keyword>
<dbReference type="PANTHER" id="PTHR24302">
    <property type="entry name" value="CYTOCHROME P450 FAMILY 3"/>
    <property type="match status" value="1"/>
</dbReference>
<evidence type="ECO:0000256" key="3">
    <source>
        <dbReference type="ARBA" id="ARBA00004174"/>
    </source>
</evidence>
<evidence type="ECO:0000256" key="1">
    <source>
        <dbReference type="ARBA" id="ARBA00001719"/>
    </source>
</evidence>
<dbReference type="EC" id="5.3.99.5" evidence="27"/>
<name>A0AAV2Q8A3_MEGNR</name>
<dbReference type="Gene3D" id="1.10.630.10">
    <property type="entry name" value="Cytochrome P450"/>
    <property type="match status" value="1"/>
</dbReference>
<keyword evidence="9" id="KW-0444">Lipid biosynthesis</keyword>
<comment type="caution">
    <text evidence="33">The sequence shown here is derived from an EMBL/GenBank/DDBJ whole genome shotgun (WGS) entry which is preliminary data.</text>
</comment>
<evidence type="ECO:0000256" key="4">
    <source>
        <dbReference type="ARBA" id="ARBA00004406"/>
    </source>
</evidence>
<comment type="catalytic activity">
    <reaction evidence="26">
        <text>prostaglandin H2 = thromboxane A2</text>
        <dbReference type="Rhea" id="RHEA:17137"/>
        <dbReference type="ChEBI" id="CHEBI:57405"/>
        <dbReference type="ChEBI" id="CHEBI:57445"/>
        <dbReference type="EC" id="5.3.99.5"/>
    </reaction>
    <physiologicalReaction direction="left-to-right" evidence="26">
        <dbReference type="Rhea" id="RHEA:17138"/>
    </physiologicalReaction>
</comment>
<dbReference type="InterPro" id="IPR001128">
    <property type="entry name" value="Cyt_P450"/>
</dbReference>
<feature type="transmembrane region" description="Helical" evidence="32">
    <location>
        <begin position="41"/>
        <end position="61"/>
    </location>
</feature>
<keyword evidence="12" id="KW-0479">Metal-binding</keyword>
<keyword evidence="19" id="KW-0503">Monooxygenase</keyword>
<dbReference type="GO" id="GO:0008395">
    <property type="term" value="F:steroid hydroxylase activity"/>
    <property type="evidence" value="ECO:0007669"/>
    <property type="project" value="TreeGrafter"/>
</dbReference>
<keyword evidence="8" id="KW-0644">Prostaglandin metabolism</keyword>
<comment type="similarity">
    <text evidence="6">Belongs to the cytochrome P450 family.</text>
</comment>
<comment type="function">
    <text evidence="30">Catalyzes the conversion of prostaglandin H2 (PGH2) to thromboxane A2 (TXA2), a potent inducer of blood vessel constriction and platelet aggregation. Also cleaves PGH2 to 12-hydroxy-heptadecatrienoicacid (12-HHT) and malondialdehyde, which is known to act as a mediator of DNA damage. 12-HHT and malondialdehyde are formed stoichiometrically in the same amounts as TXA2. Additionally, displays dehydratase activity, toward (15S)-hydroperoxy-(5Z,8Z,11Z,13E)-eicosatetraenoate (15(S)-HPETE) producing 15-KETE and 15-HETE.</text>
</comment>
<evidence type="ECO:0000256" key="15">
    <source>
        <dbReference type="ARBA" id="ARBA00022848"/>
    </source>
</evidence>
<evidence type="ECO:0000256" key="17">
    <source>
        <dbReference type="ARBA" id="ARBA00023002"/>
    </source>
</evidence>
<evidence type="ECO:0000313" key="34">
    <source>
        <dbReference type="Proteomes" id="UP001497623"/>
    </source>
</evidence>
<keyword evidence="22" id="KW-0413">Isomerase</keyword>
<dbReference type="PANTHER" id="PTHR24302:SF47">
    <property type="entry name" value="CYTOCHROME P450"/>
    <property type="match status" value="1"/>
</dbReference>
<evidence type="ECO:0000256" key="21">
    <source>
        <dbReference type="ARBA" id="ARBA00023136"/>
    </source>
</evidence>
<dbReference type="Proteomes" id="UP001497623">
    <property type="component" value="Unassembled WGS sequence"/>
</dbReference>
<keyword evidence="34" id="KW-1185">Reference proteome</keyword>
<dbReference type="CDD" id="cd11055">
    <property type="entry name" value="CYP3A-like"/>
    <property type="match status" value="1"/>
</dbReference>
<dbReference type="Pfam" id="PF00067">
    <property type="entry name" value="p450"/>
    <property type="match status" value="1"/>
</dbReference>
<comment type="subcellular location">
    <subcellularLocation>
        <location evidence="5">Endoplasmic reticulum membrane</location>
        <topology evidence="5">Multi-pass membrane protein</topology>
    </subcellularLocation>
    <subcellularLocation>
        <location evidence="4">Endoplasmic reticulum membrane</location>
        <topology evidence="4">Peripheral membrane protein</topology>
    </subcellularLocation>
    <subcellularLocation>
        <location evidence="3">Microsome membrane</location>
        <topology evidence="3">Peripheral membrane protein</topology>
    </subcellularLocation>
</comment>
<evidence type="ECO:0000256" key="25">
    <source>
        <dbReference type="ARBA" id="ARBA00036424"/>
    </source>
</evidence>
<dbReference type="AlphaFoldDB" id="A0AAV2Q8A3"/>
<dbReference type="InterPro" id="IPR036396">
    <property type="entry name" value="Cyt_P450_sf"/>
</dbReference>
<evidence type="ECO:0000256" key="18">
    <source>
        <dbReference type="ARBA" id="ARBA00023004"/>
    </source>
</evidence>
<keyword evidence="21 32" id="KW-0472">Membrane</keyword>
<evidence type="ECO:0000256" key="31">
    <source>
        <dbReference type="SAM" id="MobiDB-lite"/>
    </source>
</evidence>
<evidence type="ECO:0000256" key="19">
    <source>
        <dbReference type="ARBA" id="ARBA00023033"/>
    </source>
</evidence>
<protein>
    <recommendedName>
        <fullName evidence="28">Thromboxane-A synthase</fullName>
        <ecNumber evidence="27">5.3.99.5</ecNumber>
    </recommendedName>
    <alternativeName>
        <fullName evidence="29">Cytochrome P450 5A1</fullName>
    </alternativeName>
</protein>
<keyword evidence="10" id="KW-0349">Heme</keyword>
<dbReference type="GO" id="GO:0106256">
    <property type="term" value="F:hydroperoxy icosatetraenoate dehydratase activity"/>
    <property type="evidence" value="ECO:0007669"/>
    <property type="project" value="UniProtKB-EC"/>
</dbReference>
<evidence type="ECO:0000256" key="28">
    <source>
        <dbReference type="ARBA" id="ARBA00040834"/>
    </source>
</evidence>
<keyword evidence="16 32" id="KW-1133">Transmembrane helix</keyword>
<comment type="catalytic activity">
    <reaction evidence="1">
        <text>a hydroperoxyeicosatetraenoate = an oxoeicosatetraenoate + H2O</text>
        <dbReference type="Rhea" id="RHEA:55556"/>
        <dbReference type="ChEBI" id="CHEBI:15377"/>
        <dbReference type="ChEBI" id="CHEBI:59720"/>
        <dbReference type="ChEBI" id="CHEBI:131859"/>
        <dbReference type="EC" id="4.2.1.152"/>
    </reaction>
    <physiologicalReaction direction="left-to-right" evidence="1">
        <dbReference type="Rhea" id="RHEA:55557"/>
    </physiologicalReaction>
</comment>
<dbReference type="GO" id="GO:0020037">
    <property type="term" value="F:heme binding"/>
    <property type="evidence" value="ECO:0007669"/>
    <property type="project" value="InterPro"/>
</dbReference>
<evidence type="ECO:0000256" key="14">
    <source>
        <dbReference type="ARBA" id="ARBA00022832"/>
    </source>
</evidence>
<evidence type="ECO:0000256" key="16">
    <source>
        <dbReference type="ARBA" id="ARBA00022989"/>
    </source>
</evidence>
<feature type="non-terminal residue" evidence="33">
    <location>
        <position position="544"/>
    </location>
</feature>